<evidence type="ECO:0000256" key="1">
    <source>
        <dbReference type="ARBA" id="ARBA00006754"/>
    </source>
</evidence>
<dbReference type="InterPro" id="IPR025751">
    <property type="entry name" value="RsbRD_N_dom"/>
</dbReference>
<dbReference type="Pfam" id="PF17853">
    <property type="entry name" value="GGDEF_2"/>
    <property type="match status" value="1"/>
</dbReference>
<dbReference type="InterPro" id="IPR025736">
    <property type="entry name" value="PucR_C-HTH_dom"/>
</dbReference>
<keyword evidence="6" id="KW-1185">Reference proteome</keyword>
<reference evidence="6" key="1">
    <citation type="journal article" date="2019" name="Int. J. Syst. Evol. Microbiol.">
        <title>The Global Catalogue of Microorganisms (GCM) 10K type strain sequencing project: providing services to taxonomists for standard genome sequencing and annotation.</title>
        <authorList>
            <consortium name="The Broad Institute Genomics Platform"/>
            <consortium name="The Broad Institute Genome Sequencing Center for Infectious Disease"/>
            <person name="Wu L."/>
            <person name="Ma J."/>
        </authorList>
    </citation>
    <scope>NUCLEOTIDE SEQUENCE [LARGE SCALE GENOMIC DNA]</scope>
    <source>
        <strain evidence="6">JCM 32206</strain>
    </source>
</reference>
<dbReference type="PANTHER" id="PTHR33744:SF1">
    <property type="entry name" value="DNA-BINDING TRANSCRIPTIONAL ACTIVATOR ADER"/>
    <property type="match status" value="1"/>
</dbReference>
<dbReference type="EMBL" id="BAABFB010000051">
    <property type="protein sequence ID" value="GAA4483028.1"/>
    <property type="molecule type" value="Genomic_DNA"/>
</dbReference>
<dbReference type="InterPro" id="IPR042070">
    <property type="entry name" value="PucR_C-HTH_sf"/>
</dbReference>
<evidence type="ECO:0000313" key="6">
    <source>
        <dbReference type="Proteomes" id="UP001501183"/>
    </source>
</evidence>
<dbReference type="InterPro" id="IPR041522">
    <property type="entry name" value="CdaR_GGDEF"/>
</dbReference>
<sequence length="429" mass="46741">MASETDDEIAGRAADLVVQIATTLAARAPELTVALTAALSDAIADVRDGPMILDLMRASVEANLEMLADTLRYDIPIDEISTPAVADEYARRLAQRGISSNALVRAYRLGQQHVVDWAFAEIARREPDTRVAFTAGQRVITVTFKYVDKISEAVVDQYESELERWMAARNTVRTVTLDNLLAGKRTDVPTTEAGLGYRLRRHHLGVVLWSAGTGPSGADLRQLERVLVAMSEAAGGTGKPLFFAKDQLTAWGWIGLGRDGAPPRIGDLTTVLERAPSGTFAATGTTAAGPEGFRITHLEAAHAQQVALVAQDRARTLTAFADPEVRVAALLAGDVEAARRMVRRALGQLAADTEHAHKLRDTLLTFLAANRSYTATSERIHLHKNTVKYRVDKALDERGRPLDDERLDLELALIACRWLGRAVLDSPEQ</sequence>
<evidence type="ECO:0000259" key="3">
    <source>
        <dbReference type="Pfam" id="PF14361"/>
    </source>
</evidence>
<feature type="domain" description="CdaR GGDEF-like" evidence="4">
    <location>
        <begin position="193"/>
        <end position="306"/>
    </location>
</feature>
<feature type="domain" description="RsbT co-antagonist protein RsbRD N-terminal" evidence="3">
    <location>
        <begin position="29"/>
        <end position="173"/>
    </location>
</feature>
<gene>
    <name evidence="5" type="ORF">GCM10023094_34000</name>
</gene>
<name>A0ABP8P6Z3_9NOCA</name>
<dbReference type="Gene3D" id="1.10.10.2840">
    <property type="entry name" value="PucR C-terminal helix-turn-helix domain"/>
    <property type="match status" value="1"/>
</dbReference>
<accession>A0ABP8P6Z3</accession>
<dbReference type="Pfam" id="PF13556">
    <property type="entry name" value="HTH_30"/>
    <property type="match status" value="1"/>
</dbReference>
<evidence type="ECO:0000259" key="4">
    <source>
        <dbReference type="Pfam" id="PF17853"/>
    </source>
</evidence>
<dbReference type="InterPro" id="IPR051448">
    <property type="entry name" value="CdaR-like_regulators"/>
</dbReference>
<comment type="caution">
    <text evidence="5">The sequence shown here is derived from an EMBL/GenBank/DDBJ whole genome shotgun (WGS) entry which is preliminary data.</text>
</comment>
<proteinExistence type="inferred from homology"/>
<protein>
    <submittedName>
        <fullName evidence="5">Helix-turn-helix domain-containing protein</fullName>
    </submittedName>
</protein>
<feature type="domain" description="PucR C-terminal helix-turn-helix" evidence="2">
    <location>
        <begin position="359"/>
        <end position="415"/>
    </location>
</feature>
<dbReference type="RefSeq" id="WP_345347468.1">
    <property type="nucleotide sequence ID" value="NZ_BAABFB010000051.1"/>
</dbReference>
<comment type="similarity">
    <text evidence="1">Belongs to the CdaR family.</text>
</comment>
<dbReference type="PANTHER" id="PTHR33744">
    <property type="entry name" value="CARBOHYDRATE DIACID REGULATOR"/>
    <property type="match status" value="1"/>
</dbReference>
<dbReference type="Pfam" id="PF14361">
    <property type="entry name" value="RsbRD_N"/>
    <property type="match status" value="1"/>
</dbReference>
<dbReference type="Proteomes" id="UP001501183">
    <property type="component" value="Unassembled WGS sequence"/>
</dbReference>
<evidence type="ECO:0000259" key="2">
    <source>
        <dbReference type="Pfam" id="PF13556"/>
    </source>
</evidence>
<organism evidence="5 6">
    <name type="scientific">Rhodococcus olei</name>
    <dbReference type="NCBI Taxonomy" id="2161675"/>
    <lineage>
        <taxon>Bacteria</taxon>
        <taxon>Bacillati</taxon>
        <taxon>Actinomycetota</taxon>
        <taxon>Actinomycetes</taxon>
        <taxon>Mycobacteriales</taxon>
        <taxon>Nocardiaceae</taxon>
        <taxon>Rhodococcus</taxon>
    </lineage>
</organism>
<evidence type="ECO:0000313" key="5">
    <source>
        <dbReference type="EMBL" id="GAA4483028.1"/>
    </source>
</evidence>